<dbReference type="Proteomes" id="UP000249590">
    <property type="component" value="Unassembled WGS sequence"/>
</dbReference>
<keyword evidence="1" id="KW-0560">Oxidoreductase</keyword>
<feature type="region of interest" description="Disordered" evidence="2">
    <location>
        <begin position="1"/>
        <end position="20"/>
    </location>
</feature>
<evidence type="ECO:0000313" key="3">
    <source>
        <dbReference type="EMBL" id="RAH96559.1"/>
    </source>
</evidence>
<organism evidence="3 4">
    <name type="scientific">Acuticoccus sediminis</name>
    <dbReference type="NCBI Taxonomy" id="2184697"/>
    <lineage>
        <taxon>Bacteria</taxon>
        <taxon>Pseudomonadati</taxon>
        <taxon>Pseudomonadota</taxon>
        <taxon>Alphaproteobacteria</taxon>
        <taxon>Hyphomicrobiales</taxon>
        <taxon>Amorphaceae</taxon>
        <taxon>Acuticoccus</taxon>
    </lineage>
</organism>
<dbReference type="Gene3D" id="3.40.50.1980">
    <property type="entry name" value="Nitrogenase molybdenum iron protein domain"/>
    <property type="match status" value="1"/>
</dbReference>
<evidence type="ECO:0000256" key="1">
    <source>
        <dbReference type="ARBA" id="ARBA00023002"/>
    </source>
</evidence>
<keyword evidence="4" id="KW-1185">Reference proteome</keyword>
<feature type="compositionally biased region" description="Basic residues" evidence="2">
    <location>
        <begin position="64"/>
        <end position="75"/>
    </location>
</feature>
<name>A0A8B2NMF3_9HYPH</name>
<dbReference type="InterPro" id="IPR012131">
    <property type="entry name" value="Hstdl_DH"/>
</dbReference>
<proteinExistence type="predicted"/>
<evidence type="ECO:0000256" key="2">
    <source>
        <dbReference type="SAM" id="MobiDB-lite"/>
    </source>
</evidence>
<accession>A0A8B2NMF3</accession>
<evidence type="ECO:0000313" key="4">
    <source>
        <dbReference type="Proteomes" id="UP000249590"/>
    </source>
</evidence>
<sequence>MVPSMTRHTPPCPPAARRAVPSRRVGIDMAAGPTDLMILADADASADPGTVAAGLVGQMERGAARARRRLGRRNGRAGPLNGSGPGRPRAAGRPARDHSHRRAMFRVLGDLF</sequence>
<reference evidence="3 4" key="1">
    <citation type="submission" date="2018-05" db="EMBL/GenBank/DDBJ databases">
        <title>Acuticoccus sediminis sp. nov., isolated from deep-sea sediment of Indian Ocean.</title>
        <authorList>
            <person name="Liu X."/>
            <person name="Lai Q."/>
            <person name="Du Y."/>
            <person name="Sun F."/>
            <person name="Zhang X."/>
            <person name="Wang S."/>
            <person name="Shao Z."/>
        </authorList>
    </citation>
    <scope>NUCLEOTIDE SEQUENCE [LARGE SCALE GENOMIC DNA]</scope>
    <source>
        <strain evidence="3 4">PTG4-2</strain>
    </source>
</reference>
<dbReference type="GO" id="GO:0016616">
    <property type="term" value="F:oxidoreductase activity, acting on the CH-OH group of donors, NAD or NADP as acceptor"/>
    <property type="evidence" value="ECO:0007669"/>
    <property type="project" value="InterPro"/>
</dbReference>
<protein>
    <submittedName>
        <fullName evidence="3">Uncharacterized protein</fullName>
    </submittedName>
</protein>
<dbReference type="GO" id="GO:0051287">
    <property type="term" value="F:NAD binding"/>
    <property type="evidence" value="ECO:0007669"/>
    <property type="project" value="InterPro"/>
</dbReference>
<dbReference type="EMBL" id="QHHQ01000012">
    <property type="protein sequence ID" value="RAH96559.1"/>
    <property type="molecule type" value="Genomic_DNA"/>
</dbReference>
<dbReference type="Pfam" id="PF00815">
    <property type="entry name" value="Histidinol_dh"/>
    <property type="match status" value="1"/>
</dbReference>
<comment type="caution">
    <text evidence="3">The sequence shown here is derived from an EMBL/GenBank/DDBJ whole genome shotgun (WGS) entry which is preliminary data.</text>
</comment>
<feature type="region of interest" description="Disordered" evidence="2">
    <location>
        <begin position="62"/>
        <end position="102"/>
    </location>
</feature>
<gene>
    <name evidence="3" type="ORF">DLJ53_32125</name>
</gene>
<dbReference type="AlphaFoldDB" id="A0A8B2NMF3"/>
<dbReference type="GO" id="GO:0046872">
    <property type="term" value="F:metal ion binding"/>
    <property type="evidence" value="ECO:0007669"/>
    <property type="project" value="InterPro"/>
</dbReference>